<dbReference type="InterPro" id="IPR015947">
    <property type="entry name" value="PUA-like_sf"/>
</dbReference>
<name>A0A1X1D352_9GAMM</name>
<dbReference type="SUPFAM" id="SSF88697">
    <property type="entry name" value="PUA domain-like"/>
    <property type="match status" value="1"/>
</dbReference>
<feature type="domain" description="ASCH" evidence="1">
    <location>
        <begin position="5"/>
        <end position="98"/>
    </location>
</feature>
<dbReference type="Pfam" id="PF04266">
    <property type="entry name" value="ASCH"/>
    <property type="match status" value="1"/>
</dbReference>
<protein>
    <recommendedName>
        <fullName evidence="1">ASCH domain-containing protein</fullName>
    </recommendedName>
</protein>
<comment type="caution">
    <text evidence="2">The sequence shown here is derived from an EMBL/GenBank/DDBJ whole genome shotgun (WGS) entry which is preliminary data.</text>
</comment>
<reference evidence="2 3" key="1">
    <citation type="journal article" date="2017" name="Antonie Van Leeuwenhoek">
        <title>Phylogenomic resolution of the bacterial genus Pantoea and its relationship with Erwinia and Tatumella.</title>
        <authorList>
            <person name="Palmer M."/>
            <person name="Steenkamp E.T."/>
            <person name="Coetzee M.P."/>
            <person name="Chan W.Y."/>
            <person name="van Zyl E."/>
            <person name="De Maayer P."/>
            <person name="Coutinho T.A."/>
            <person name="Blom J."/>
            <person name="Smits T.H."/>
            <person name="Duffy B."/>
            <person name="Venter S.N."/>
        </authorList>
    </citation>
    <scope>NUCLEOTIDE SEQUENCE [LARGE SCALE GENOMIC DNA]</scope>
    <source>
        <strain evidence="2 3">LMG 26275</strain>
    </source>
</reference>
<gene>
    <name evidence="2" type="ORF">HA51_04275</name>
</gene>
<dbReference type="InterPro" id="IPR007374">
    <property type="entry name" value="ASCH_domain"/>
</dbReference>
<sequence length="104" mass="12100">MQSLKIVSRLIPDVRSGKKQHTIRWREEKIIPGPMQYVNADDDTDTFVVQVTKVKTMKLFTVACYLGKLEEWPDDVLLRGMREHYPDIRLDSEVAVIHHLVPLT</sequence>
<accession>A0A1X1D352</accession>
<dbReference type="Gene3D" id="2.30.130.30">
    <property type="entry name" value="Hypothetical protein"/>
    <property type="match status" value="1"/>
</dbReference>
<evidence type="ECO:0000313" key="2">
    <source>
        <dbReference type="EMBL" id="ORM71108.1"/>
    </source>
</evidence>
<evidence type="ECO:0000313" key="3">
    <source>
        <dbReference type="Proteomes" id="UP000193558"/>
    </source>
</evidence>
<dbReference type="OrthoDB" id="6539093at2"/>
<proteinExistence type="predicted"/>
<dbReference type="Proteomes" id="UP000193558">
    <property type="component" value="Unassembled WGS sequence"/>
</dbReference>
<dbReference type="AlphaFoldDB" id="A0A1X1D352"/>
<evidence type="ECO:0000259" key="1">
    <source>
        <dbReference type="Pfam" id="PF04266"/>
    </source>
</evidence>
<organism evidence="2 3">
    <name type="scientific">Pantoea rwandensis</name>
    <dbReference type="NCBI Taxonomy" id="1076550"/>
    <lineage>
        <taxon>Bacteria</taxon>
        <taxon>Pseudomonadati</taxon>
        <taxon>Pseudomonadota</taxon>
        <taxon>Gammaproteobacteria</taxon>
        <taxon>Enterobacterales</taxon>
        <taxon>Erwiniaceae</taxon>
        <taxon>Pantoea</taxon>
    </lineage>
</organism>
<dbReference type="EMBL" id="MLFR01000002">
    <property type="protein sequence ID" value="ORM71108.1"/>
    <property type="molecule type" value="Genomic_DNA"/>
</dbReference>
<dbReference type="RefSeq" id="WP_084932328.1">
    <property type="nucleotide sequence ID" value="NZ_MLFR01000002.1"/>
</dbReference>